<comment type="caution">
    <text evidence="4">The sequence shown here is derived from an EMBL/GenBank/DDBJ whole genome shotgun (WGS) entry which is preliminary data.</text>
</comment>
<dbReference type="EMBL" id="JACHVC010000012">
    <property type="protein sequence ID" value="MBC2607059.1"/>
    <property type="molecule type" value="Genomic_DNA"/>
</dbReference>
<dbReference type="Pfam" id="PF25837">
    <property type="entry name" value="Apionate_lact_N"/>
    <property type="match status" value="1"/>
</dbReference>
<name>A0A7X1B7Y2_9BACT</name>
<evidence type="ECO:0000259" key="1">
    <source>
        <dbReference type="Pfam" id="PF25837"/>
    </source>
</evidence>
<feature type="domain" description="D-apionate lactonase TIM barrel" evidence="2">
    <location>
        <begin position="262"/>
        <end position="544"/>
    </location>
</feature>
<dbReference type="Proteomes" id="UP000526501">
    <property type="component" value="Unassembled WGS sequence"/>
</dbReference>
<dbReference type="RefSeq" id="WP_185660922.1">
    <property type="nucleotide sequence ID" value="NZ_CAWPOO010000012.1"/>
</dbReference>
<sequence>MSFVDKKVFVSGVKVCEKPLRTLQAGVLRVDYQSGFLRYIRIGELEVLRLVNFALRDHNWETIPFSIIGEVIEEGVDSFCIRYRALFKSPEIDYEAMVEINGDTSGRIAMRFEGRSHCDFRKNRIGFTVLHPLKEYVGQDLEAVHANGCVQQSHFPDLISPHQPLFDLSQLKWKVGEFEATLKFDGDVFEMEDQRNWTDASFKTYCTPLEKPYPQEVRIGDSVKQEVCLCVSGNSEQQGSIDDTSQIVSISKGHNWEPVPELGVGKSQEIAMLSTAECECLSKLGLSHYRVELDLSGSDWREVLDVADSESQAMGLPITFAIFLSHVEDLTELLEPLALLGRRVKSVLLLPKGRKVLPSDWIPVLAQRIRSSSPEVLIGAGTDAFFAELNRERVPTEELDFLSYSLNPQVHAFDNLSLVETFEAQGETVRTAQSFADGADIHISPVTFRMRWNPNATETEGDHAEGELARDVDLRQLSLFGAAWTMGSIASLGRAGATAISFYETVGERGVMQASQPVNPELFGPAPAGAVYPIYYVLKEFAEARSACYLDSSVPRAIVSLLVKKECSSRLLLANLRDYTVKVDLKEVFEPVSLSCMDANSWNESTGVGYGEDLPKCTFSQTLLDLPPYAFVVLEGSVK</sequence>
<organism evidence="4 5">
    <name type="scientific">Pelagicoccus albus</name>
    <dbReference type="NCBI Taxonomy" id="415222"/>
    <lineage>
        <taxon>Bacteria</taxon>
        <taxon>Pseudomonadati</taxon>
        <taxon>Verrucomicrobiota</taxon>
        <taxon>Opitutia</taxon>
        <taxon>Puniceicoccales</taxon>
        <taxon>Pelagicoccaceae</taxon>
        <taxon>Pelagicoccus</taxon>
    </lineage>
</organism>
<dbReference type="InterPro" id="IPR058787">
    <property type="entry name" value="ApnL_M"/>
</dbReference>
<feature type="domain" description="D-apionate lactonase C-terminal" evidence="3">
    <location>
        <begin position="555"/>
        <end position="634"/>
    </location>
</feature>
<gene>
    <name evidence="4" type="ORF">H5P27_13480</name>
</gene>
<dbReference type="Pfam" id="PF25838">
    <property type="entry name" value="Apionate_lact_M"/>
    <property type="match status" value="1"/>
</dbReference>
<evidence type="ECO:0000313" key="5">
    <source>
        <dbReference type="Proteomes" id="UP000526501"/>
    </source>
</evidence>
<dbReference type="Pfam" id="PF25839">
    <property type="entry name" value="Apionate_lact_C"/>
    <property type="match status" value="1"/>
</dbReference>
<dbReference type="AlphaFoldDB" id="A0A7X1B7Y2"/>
<proteinExistence type="predicted"/>
<dbReference type="InterPro" id="IPR058789">
    <property type="entry name" value="ApnL_C"/>
</dbReference>
<accession>A0A7X1B7Y2</accession>
<feature type="domain" description="D-apionate lactonase N-terminal" evidence="1">
    <location>
        <begin position="13"/>
        <end position="233"/>
    </location>
</feature>
<evidence type="ECO:0000259" key="3">
    <source>
        <dbReference type="Pfam" id="PF25839"/>
    </source>
</evidence>
<evidence type="ECO:0000259" key="2">
    <source>
        <dbReference type="Pfam" id="PF25838"/>
    </source>
</evidence>
<dbReference type="InterPro" id="IPR058788">
    <property type="entry name" value="ApnL_N"/>
</dbReference>
<keyword evidence="5" id="KW-1185">Reference proteome</keyword>
<protein>
    <submittedName>
        <fullName evidence="4">Uncharacterized protein</fullName>
    </submittedName>
</protein>
<reference evidence="4 5" key="1">
    <citation type="submission" date="2020-07" db="EMBL/GenBank/DDBJ databases">
        <authorList>
            <person name="Feng X."/>
        </authorList>
    </citation>
    <scope>NUCLEOTIDE SEQUENCE [LARGE SCALE GENOMIC DNA]</scope>
    <source>
        <strain evidence="4 5">JCM23202</strain>
    </source>
</reference>
<evidence type="ECO:0000313" key="4">
    <source>
        <dbReference type="EMBL" id="MBC2607059.1"/>
    </source>
</evidence>